<dbReference type="EMBL" id="PQIB02000002">
    <property type="protein sequence ID" value="RLN34849.1"/>
    <property type="molecule type" value="Genomic_DNA"/>
</dbReference>
<dbReference type="Pfam" id="PF12819">
    <property type="entry name" value="Malectin_like"/>
    <property type="match status" value="1"/>
</dbReference>
<comment type="subcellular location">
    <subcellularLocation>
        <location evidence="1">Membrane</location>
        <topology evidence="1">Single-pass membrane protein</topology>
    </subcellularLocation>
</comment>
<evidence type="ECO:0000313" key="5">
    <source>
        <dbReference type="Proteomes" id="UP000275267"/>
    </source>
</evidence>
<feature type="signal peptide" evidence="2">
    <location>
        <begin position="1"/>
        <end position="20"/>
    </location>
</feature>
<evidence type="ECO:0000259" key="3">
    <source>
        <dbReference type="Pfam" id="PF12819"/>
    </source>
</evidence>
<organism evidence="4 5">
    <name type="scientific">Panicum miliaceum</name>
    <name type="common">Proso millet</name>
    <name type="synonym">Broomcorn millet</name>
    <dbReference type="NCBI Taxonomy" id="4540"/>
    <lineage>
        <taxon>Eukaryota</taxon>
        <taxon>Viridiplantae</taxon>
        <taxon>Streptophyta</taxon>
        <taxon>Embryophyta</taxon>
        <taxon>Tracheophyta</taxon>
        <taxon>Spermatophyta</taxon>
        <taxon>Magnoliopsida</taxon>
        <taxon>Liliopsida</taxon>
        <taxon>Poales</taxon>
        <taxon>Poaceae</taxon>
        <taxon>PACMAD clade</taxon>
        <taxon>Panicoideae</taxon>
        <taxon>Panicodae</taxon>
        <taxon>Paniceae</taxon>
        <taxon>Panicinae</taxon>
        <taxon>Panicum</taxon>
        <taxon>Panicum sect. Panicum</taxon>
    </lineage>
</organism>
<evidence type="ECO:0000256" key="2">
    <source>
        <dbReference type="SAM" id="SignalP"/>
    </source>
</evidence>
<keyword evidence="5" id="KW-1185">Reference proteome</keyword>
<reference evidence="5" key="1">
    <citation type="journal article" date="2019" name="Nat. Commun.">
        <title>The genome of broomcorn millet.</title>
        <authorList>
            <person name="Zou C."/>
            <person name="Miki D."/>
            <person name="Li D."/>
            <person name="Tang Q."/>
            <person name="Xiao L."/>
            <person name="Rajput S."/>
            <person name="Deng P."/>
            <person name="Jia W."/>
            <person name="Huang R."/>
            <person name="Zhang M."/>
            <person name="Sun Y."/>
            <person name="Hu J."/>
            <person name="Fu X."/>
            <person name="Schnable P.S."/>
            <person name="Li F."/>
            <person name="Zhang H."/>
            <person name="Feng B."/>
            <person name="Zhu X."/>
            <person name="Liu R."/>
            <person name="Schnable J.C."/>
            <person name="Zhu J.-K."/>
            <person name="Zhang H."/>
        </authorList>
    </citation>
    <scope>NUCLEOTIDE SEQUENCE [LARGE SCALE GENOMIC DNA]</scope>
</reference>
<feature type="domain" description="Malectin-like" evidence="3">
    <location>
        <begin position="25"/>
        <end position="292"/>
    </location>
</feature>
<feature type="chain" id="PRO_5018084669" evidence="2">
    <location>
        <begin position="21"/>
        <end position="304"/>
    </location>
</feature>
<dbReference type="GO" id="GO:0016301">
    <property type="term" value="F:kinase activity"/>
    <property type="evidence" value="ECO:0007669"/>
    <property type="project" value="UniProtKB-KW"/>
</dbReference>
<proteinExistence type="predicted"/>
<dbReference type="InterPro" id="IPR024788">
    <property type="entry name" value="Malectin-like_Carb-bd_dom"/>
</dbReference>
<gene>
    <name evidence="4" type="ORF">C2845_PM03G32460</name>
</gene>
<dbReference type="PANTHER" id="PTHR45631">
    <property type="entry name" value="OS07G0107800 PROTEIN-RELATED"/>
    <property type="match status" value="1"/>
</dbReference>
<dbReference type="STRING" id="4540.A0A3L6T9G9"/>
<sequence length="304" mass="34243">MAFLVLLAAVLLVLSAQANAGFLSIDCGLDDEYSGYKDPNSGGIVYVSDGTYTDAGENLKVAPEYESYYQSHFLRSYLTYLARLAASYGNHDGRNDSSAMEFDVHLGANYWDTVRVRDNQVYEVVFVAWAGWAPVCLLNTGHGAPFLSMLELRRLGDALYPALMANQTMSMFRRRNMGGKFIRFPDDPYDRYWWTIVDPRWSNLSTAQNMQPDPSFAEPVVVLQTAATATGNSTALSYTWQDNRPAYSFMVFLHFADFQSAQLREFDIYFNGNRLGPSDKPYRPPYLASSTVCSFGWYRATDGN</sequence>
<evidence type="ECO:0000313" key="4">
    <source>
        <dbReference type="EMBL" id="RLN34849.1"/>
    </source>
</evidence>
<protein>
    <submittedName>
        <fullName evidence="4">LRR receptor-like serine/threonine-protein kinase PAM74</fullName>
    </submittedName>
</protein>
<evidence type="ECO:0000256" key="1">
    <source>
        <dbReference type="ARBA" id="ARBA00004167"/>
    </source>
</evidence>
<dbReference type="OrthoDB" id="785492at2759"/>
<name>A0A3L6T9G9_PANMI</name>
<dbReference type="GO" id="GO:0016020">
    <property type="term" value="C:membrane"/>
    <property type="evidence" value="ECO:0007669"/>
    <property type="project" value="UniProtKB-SubCell"/>
</dbReference>
<dbReference type="Proteomes" id="UP000275267">
    <property type="component" value="Unassembled WGS sequence"/>
</dbReference>
<dbReference type="AlphaFoldDB" id="A0A3L6T9G9"/>
<dbReference type="PANTHER" id="PTHR45631:SF6">
    <property type="entry name" value="OS09G0352000 PROTEIN"/>
    <property type="match status" value="1"/>
</dbReference>
<accession>A0A3L6T9G9</accession>
<comment type="caution">
    <text evidence="4">The sequence shown here is derived from an EMBL/GenBank/DDBJ whole genome shotgun (WGS) entry which is preliminary data.</text>
</comment>
<keyword evidence="2" id="KW-0732">Signal</keyword>